<dbReference type="CDD" id="cd09917">
    <property type="entry name" value="F-box_SF"/>
    <property type="match status" value="1"/>
</dbReference>
<reference evidence="2" key="1">
    <citation type="submission" date="2021-06" db="EMBL/GenBank/DDBJ databases">
        <authorList>
            <person name="Hodson N. C."/>
            <person name="Mongue J. A."/>
            <person name="Jaron S. K."/>
        </authorList>
    </citation>
    <scope>NUCLEOTIDE SEQUENCE</scope>
</reference>
<dbReference type="Proteomes" id="UP000708208">
    <property type="component" value="Unassembled WGS sequence"/>
</dbReference>
<comment type="caution">
    <text evidence="2">The sequence shown here is derived from an EMBL/GenBank/DDBJ whole genome shotgun (WGS) entry which is preliminary data.</text>
</comment>
<organism evidence="2 3">
    <name type="scientific">Allacma fusca</name>
    <dbReference type="NCBI Taxonomy" id="39272"/>
    <lineage>
        <taxon>Eukaryota</taxon>
        <taxon>Metazoa</taxon>
        <taxon>Ecdysozoa</taxon>
        <taxon>Arthropoda</taxon>
        <taxon>Hexapoda</taxon>
        <taxon>Collembola</taxon>
        <taxon>Symphypleona</taxon>
        <taxon>Sminthuridae</taxon>
        <taxon>Allacma</taxon>
    </lineage>
</organism>
<evidence type="ECO:0000313" key="2">
    <source>
        <dbReference type="EMBL" id="CAG7732946.1"/>
    </source>
</evidence>
<gene>
    <name evidence="2" type="ORF">AFUS01_LOCUS21424</name>
</gene>
<evidence type="ECO:0000313" key="3">
    <source>
        <dbReference type="Proteomes" id="UP000708208"/>
    </source>
</evidence>
<accession>A0A8J2KDD6</accession>
<dbReference type="Pfam" id="PF00646">
    <property type="entry name" value="F-box"/>
    <property type="match status" value="1"/>
</dbReference>
<evidence type="ECO:0000259" key="1">
    <source>
        <dbReference type="Pfam" id="PF00646"/>
    </source>
</evidence>
<dbReference type="InterPro" id="IPR001810">
    <property type="entry name" value="F-box_dom"/>
</dbReference>
<dbReference type="EMBL" id="CAJVCH010240596">
    <property type="protein sequence ID" value="CAG7732946.1"/>
    <property type="molecule type" value="Genomic_DNA"/>
</dbReference>
<sequence>MAEEALSENSCVGKKQRILGEDILTPTKFDPSGLNSPASVLLIHDEDNRRNNKLAEAALSNFVILRNIFSTLKTKDLESCCHVSQYWRTVADPLIITHYDIALGREGMGDFDDDNYDDAWVSDHVVIKERARYNPSNFREYESNFEGISNTLEEVLQTQKISINLLIYGHIDTSHENVTRFMTKFGSFVRSLSFGDEATMTIKQFCKLVVHNFPNLERLNCSMIRLTEYSTDKLNFNLDLPENKLHHLKRIHFSLGVEFKFECFVTILKIAPNLEEIRDFPIQLVNSLVITQKARTLKSLVYPHNEPWLLDANGETIVTVFEKLAQLQPKLESFRFVPTSFWPVGFLPLIKSQVYSVLQSSEASLKTLSMIPSESYGFQNTPPLKALKAIEFQVTGINDEHYFPADISLAEIFPNVTDVSIFMKLSENIVNHYFPPNVFSPWGSQIRKLKLLLGNCKRFFRNWYNRGQGWSPWSLTLITVSLPDLVTQLKDPLTRENFTSDHIQEFRSGSTIGKLKKLKALKLILRNRFLSSDFNDKLPTLSQVSNDFAFSLLPDLKVTVGVWKNLRFAEEIKTSLQPLVNSIIDVDGYYFEDDLLLV</sequence>
<dbReference type="AlphaFoldDB" id="A0A8J2KDD6"/>
<protein>
    <recommendedName>
        <fullName evidence="1">F-box domain-containing protein</fullName>
    </recommendedName>
</protein>
<feature type="domain" description="F-box" evidence="1">
    <location>
        <begin position="63"/>
        <end position="93"/>
    </location>
</feature>
<proteinExistence type="predicted"/>
<keyword evidence="3" id="KW-1185">Reference proteome</keyword>
<name>A0A8J2KDD6_9HEXA</name>